<dbReference type="WBParaSite" id="maker-unitig_25848-snap-gene-0.3-mRNA-1">
    <property type="protein sequence ID" value="maker-unitig_25848-snap-gene-0.3-mRNA-1"/>
    <property type="gene ID" value="maker-unitig_25848-snap-gene-0.3"/>
</dbReference>
<feature type="region of interest" description="Disordered" evidence="1">
    <location>
        <begin position="1"/>
        <end position="20"/>
    </location>
</feature>
<keyword evidence="2" id="KW-1185">Reference proteome</keyword>
<organism evidence="2 3">
    <name type="scientific">Macrostomum lignano</name>
    <dbReference type="NCBI Taxonomy" id="282301"/>
    <lineage>
        <taxon>Eukaryota</taxon>
        <taxon>Metazoa</taxon>
        <taxon>Spiralia</taxon>
        <taxon>Lophotrochozoa</taxon>
        <taxon>Platyhelminthes</taxon>
        <taxon>Rhabditophora</taxon>
        <taxon>Macrostomorpha</taxon>
        <taxon>Macrostomida</taxon>
        <taxon>Macrostomidae</taxon>
        <taxon>Macrostomum</taxon>
    </lineage>
</organism>
<name>A0A1I8F9G7_9PLAT</name>
<sequence length="157" mass="17637">GLSNSGRAPASFSLPDPSTTRQLSRRCSMVRFELWRRPTSLAVSWSARQATNGLGDLAATRLCVNEKSRLCNWPQMRLRLRLCPICRPDTQYKVSECARLQTPWAPGPHIPRRSRVVTGCAAAEPRRRIECVHNQATSLKLRWGERAKSADLLAGTR</sequence>
<evidence type="ECO:0000256" key="1">
    <source>
        <dbReference type="SAM" id="MobiDB-lite"/>
    </source>
</evidence>
<reference evidence="3" key="1">
    <citation type="submission" date="2016-11" db="UniProtKB">
        <authorList>
            <consortium name="WormBaseParasite"/>
        </authorList>
    </citation>
    <scope>IDENTIFICATION</scope>
</reference>
<dbReference type="Proteomes" id="UP000095280">
    <property type="component" value="Unplaced"/>
</dbReference>
<proteinExistence type="predicted"/>
<evidence type="ECO:0000313" key="3">
    <source>
        <dbReference type="WBParaSite" id="maker-unitig_25848-snap-gene-0.3-mRNA-1"/>
    </source>
</evidence>
<evidence type="ECO:0000313" key="2">
    <source>
        <dbReference type="Proteomes" id="UP000095280"/>
    </source>
</evidence>
<protein>
    <submittedName>
        <fullName evidence="3">Fibronectin type-III domain-containing protein</fullName>
    </submittedName>
</protein>
<dbReference type="AlphaFoldDB" id="A0A1I8F9G7"/>
<accession>A0A1I8F9G7</accession>